<feature type="domain" description="Alcohol dehydrogenase-like N-terminal" evidence="6">
    <location>
        <begin position="59"/>
        <end position="188"/>
    </location>
</feature>
<gene>
    <name evidence="7" type="ORF">DdX_11072</name>
</gene>
<dbReference type="InterPro" id="IPR011032">
    <property type="entry name" value="GroES-like_sf"/>
</dbReference>
<dbReference type="EMBL" id="JAKKPZ010000029">
    <property type="protein sequence ID" value="KAI1709683.1"/>
    <property type="molecule type" value="Genomic_DNA"/>
</dbReference>
<dbReference type="PANTHER" id="PTHR42813">
    <property type="entry name" value="ZINC-TYPE ALCOHOL DEHYDROGENASE-LIKE"/>
    <property type="match status" value="1"/>
</dbReference>
<evidence type="ECO:0000256" key="3">
    <source>
        <dbReference type="ARBA" id="ARBA00022833"/>
    </source>
</evidence>
<feature type="region of interest" description="Disordered" evidence="4">
    <location>
        <begin position="416"/>
        <end position="438"/>
    </location>
</feature>
<dbReference type="InterPro" id="IPR013154">
    <property type="entry name" value="ADH-like_N"/>
</dbReference>
<evidence type="ECO:0000256" key="2">
    <source>
        <dbReference type="ARBA" id="ARBA00022723"/>
    </source>
</evidence>
<feature type="domain" description="Alcohol dehydrogenase-like C-terminal" evidence="5">
    <location>
        <begin position="227"/>
        <end position="294"/>
    </location>
</feature>
<dbReference type="SUPFAM" id="SSF50129">
    <property type="entry name" value="GroES-like"/>
    <property type="match status" value="1"/>
</dbReference>
<keyword evidence="3" id="KW-0862">Zinc</keyword>
<evidence type="ECO:0000313" key="7">
    <source>
        <dbReference type="EMBL" id="KAI1709683.1"/>
    </source>
</evidence>
<reference evidence="7" key="1">
    <citation type="submission" date="2022-01" db="EMBL/GenBank/DDBJ databases">
        <title>Genome Sequence Resource for Two Populations of Ditylenchus destructor, the Migratory Endoparasitic Phytonematode.</title>
        <authorList>
            <person name="Zhang H."/>
            <person name="Lin R."/>
            <person name="Xie B."/>
        </authorList>
    </citation>
    <scope>NUCLEOTIDE SEQUENCE</scope>
    <source>
        <strain evidence="7">BazhouSP</strain>
    </source>
</reference>
<keyword evidence="2" id="KW-0479">Metal-binding</keyword>
<dbReference type="Gene3D" id="3.90.180.10">
    <property type="entry name" value="Medium-chain alcohol dehydrogenases, catalytic domain"/>
    <property type="match status" value="1"/>
</dbReference>
<organism evidence="7 8">
    <name type="scientific">Ditylenchus destructor</name>
    <dbReference type="NCBI Taxonomy" id="166010"/>
    <lineage>
        <taxon>Eukaryota</taxon>
        <taxon>Metazoa</taxon>
        <taxon>Ecdysozoa</taxon>
        <taxon>Nematoda</taxon>
        <taxon>Chromadorea</taxon>
        <taxon>Rhabditida</taxon>
        <taxon>Tylenchina</taxon>
        <taxon>Tylenchomorpha</taxon>
        <taxon>Sphaerularioidea</taxon>
        <taxon>Anguinidae</taxon>
        <taxon>Anguininae</taxon>
        <taxon>Ditylenchus</taxon>
    </lineage>
</organism>
<evidence type="ECO:0000259" key="6">
    <source>
        <dbReference type="Pfam" id="PF08240"/>
    </source>
</evidence>
<dbReference type="Pfam" id="PF00107">
    <property type="entry name" value="ADH_zinc_N"/>
    <property type="match status" value="1"/>
</dbReference>
<evidence type="ECO:0000256" key="1">
    <source>
        <dbReference type="ARBA" id="ARBA00001947"/>
    </source>
</evidence>
<dbReference type="GO" id="GO:0046872">
    <property type="term" value="F:metal ion binding"/>
    <property type="evidence" value="ECO:0007669"/>
    <property type="project" value="UniProtKB-KW"/>
</dbReference>
<dbReference type="PANTHER" id="PTHR42813:SF1">
    <property type="entry name" value="DEHYDROGENASE, PUTATIVE (AFU_ORTHOLOGUE AFUA_5G03930)-RELATED"/>
    <property type="match status" value="1"/>
</dbReference>
<dbReference type="Proteomes" id="UP001201812">
    <property type="component" value="Unassembled WGS sequence"/>
</dbReference>
<comment type="cofactor">
    <cofactor evidence="1">
        <name>Zn(2+)</name>
        <dbReference type="ChEBI" id="CHEBI:29105"/>
    </cofactor>
</comment>
<dbReference type="InterPro" id="IPR013149">
    <property type="entry name" value="ADH-like_C"/>
</dbReference>
<evidence type="ECO:0000313" key="8">
    <source>
        <dbReference type="Proteomes" id="UP001201812"/>
    </source>
</evidence>
<accession>A0AAD4R4V7</accession>
<proteinExistence type="predicted"/>
<keyword evidence="8" id="KW-1185">Reference proteome</keyword>
<protein>
    <submittedName>
        <fullName evidence="7">Alcohol dehydrogenase groES-like domain-containing protein</fullName>
    </submittedName>
</protein>
<dbReference type="InterPro" id="IPR036291">
    <property type="entry name" value="NAD(P)-bd_dom_sf"/>
</dbReference>
<comment type="caution">
    <text evidence="7">The sequence shown here is derived from an EMBL/GenBank/DDBJ whole genome shotgun (WGS) entry which is preliminary data.</text>
</comment>
<dbReference type="AlphaFoldDB" id="A0AAD4R4V7"/>
<dbReference type="SUPFAM" id="SSF51735">
    <property type="entry name" value="NAD(P)-binding Rossmann-fold domains"/>
    <property type="match status" value="1"/>
</dbReference>
<sequence length="462" mass="51596">MIELVKSAINEVVFDRKDHPTVTPTKLLWDETKKMRCLVWKGKGDIEYVEHPRPKITSPSDIILKVTATSICGSDLHLYKGTFLGMQEGHIPGHEFLGLVYEVGSEVKTFKVGQRVIAAFCIACGECDNCNREEYTACERSNPTRTIGLAHGDRATGVYANSHITGEVGGGQAEYVCVAERNCYLVPDELPDDQALYLTDIIPTGYHAALMGDVGPNRVVGVWGLGPIGLMCARWCQILGAKRVIGIDSVPERLALAKTVLQIETIDIEEVKDVPEALDKMLEGKLDVAIDCVGFDFPKTWLHKTQMKIGMETDCPELFTEMFRAVRKFGNISIAGDYYLATNNFPIGAMMEKGLTIRGGQCPVQKYWDRCTNVLRSGTIDPLFLVTHRGTLADVNTVTKNEKQTDRGRVARRQQWTKRMPQHRMPQTTPMCNSKPPEAITLNSVPTRAWKRSRKLLLLLRN</sequence>
<dbReference type="Pfam" id="PF08240">
    <property type="entry name" value="ADH_N"/>
    <property type="match status" value="1"/>
</dbReference>
<evidence type="ECO:0000259" key="5">
    <source>
        <dbReference type="Pfam" id="PF00107"/>
    </source>
</evidence>
<evidence type="ECO:0000256" key="4">
    <source>
        <dbReference type="SAM" id="MobiDB-lite"/>
    </source>
</evidence>
<name>A0AAD4R4V7_9BILA</name>
<dbReference type="Gene3D" id="3.40.50.720">
    <property type="entry name" value="NAD(P)-binding Rossmann-like Domain"/>
    <property type="match status" value="1"/>
</dbReference>